<dbReference type="Gene3D" id="3.40.50.300">
    <property type="entry name" value="P-loop containing nucleotide triphosphate hydrolases"/>
    <property type="match status" value="1"/>
</dbReference>
<comment type="caution">
    <text evidence="5">The sequence shown here is derived from an EMBL/GenBank/DDBJ whole genome shotgun (WGS) entry which is preliminary data.</text>
</comment>
<evidence type="ECO:0000256" key="2">
    <source>
        <dbReference type="ARBA" id="ARBA00022840"/>
    </source>
</evidence>
<protein>
    <recommendedName>
        <fullName evidence="3 4">Dephospho-CoA kinase</fullName>
        <ecNumber evidence="3 4">2.7.1.24</ecNumber>
    </recommendedName>
    <alternativeName>
        <fullName evidence="3">Dephosphocoenzyme A kinase</fullName>
    </alternativeName>
</protein>
<dbReference type="Proteomes" id="UP001589776">
    <property type="component" value="Unassembled WGS sequence"/>
</dbReference>
<gene>
    <name evidence="3 5" type="primary">coaE</name>
    <name evidence="5" type="ORF">ACFFK0_27755</name>
</gene>
<dbReference type="EMBL" id="JBHLWN010000111">
    <property type="protein sequence ID" value="MFC0216197.1"/>
    <property type="molecule type" value="Genomic_DNA"/>
</dbReference>
<dbReference type="SUPFAM" id="SSF52540">
    <property type="entry name" value="P-loop containing nucleoside triphosphate hydrolases"/>
    <property type="match status" value="1"/>
</dbReference>
<name>A0ABV6DU79_9BACL</name>
<keyword evidence="3 5" id="KW-0418">Kinase</keyword>
<organism evidence="5 6">
    <name type="scientific">Paenibacillus chartarius</name>
    <dbReference type="NCBI Taxonomy" id="747481"/>
    <lineage>
        <taxon>Bacteria</taxon>
        <taxon>Bacillati</taxon>
        <taxon>Bacillota</taxon>
        <taxon>Bacilli</taxon>
        <taxon>Bacillales</taxon>
        <taxon>Paenibacillaceae</taxon>
        <taxon>Paenibacillus</taxon>
    </lineage>
</organism>
<dbReference type="CDD" id="cd02022">
    <property type="entry name" value="DPCK"/>
    <property type="match status" value="1"/>
</dbReference>
<keyword evidence="1 3" id="KW-0547">Nucleotide-binding</keyword>
<evidence type="ECO:0000313" key="5">
    <source>
        <dbReference type="EMBL" id="MFC0216197.1"/>
    </source>
</evidence>
<sequence length="198" mass="22047">MNIGLTGGIACGKSTVAAMLARRGAIVIDADQIAREVVLPGTAALAAVAQRFGQAVLNPDGTLNRKQLGSIVFGNDEARRDLEGLLHPPIRALMRERKERYEREAPERLVVLDIPLLYESKLEYMVDRIMVVYCPRAMQLERLVKRDGLSVQQAEERLAAQLPIEEKRNRADIVIDNSDTLANTERQVDAFWSSLPLT</sequence>
<evidence type="ECO:0000256" key="3">
    <source>
        <dbReference type="HAMAP-Rule" id="MF_00376"/>
    </source>
</evidence>
<comment type="function">
    <text evidence="3">Catalyzes the phosphorylation of the 3'-hydroxyl group of dephosphocoenzyme A to form coenzyme A.</text>
</comment>
<comment type="catalytic activity">
    <reaction evidence="3">
        <text>3'-dephospho-CoA + ATP = ADP + CoA + H(+)</text>
        <dbReference type="Rhea" id="RHEA:18245"/>
        <dbReference type="ChEBI" id="CHEBI:15378"/>
        <dbReference type="ChEBI" id="CHEBI:30616"/>
        <dbReference type="ChEBI" id="CHEBI:57287"/>
        <dbReference type="ChEBI" id="CHEBI:57328"/>
        <dbReference type="ChEBI" id="CHEBI:456216"/>
        <dbReference type="EC" id="2.7.1.24"/>
    </reaction>
</comment>
<dbReference type="PROSITE" id="PS51219">
    <property type="entry name" value="DPCK"/>
    <property type="match status" value="1"/>
</dbReference>
<dbReference type="InterPro" id="IPR027417">
    <property type="entry name" value="P-loop_NTPase"/>
</dbReference>
<feature type="binding site" evidence="3">
    <location>
        <begin position="10"/>
        <end position="15"/>
    </location>
    <ligand>
        <name>ATP</name>
        <dbReference type="ChEBI" id="CHEBI:30616"/>
    </ligand>
</feature>
<dbReference type="RefSeq" id="WP_377474134.1">
    <property type="nucleotide sequence ID" value="NZ_JBHLWN010000111.1"/>
</dbReference>
<dbReference type="Pfam" id="PF01121">
    <property type="entry name" value="CoaE"/>
    <property type="match status" value="1"/>
</dbReference>
<comment type="pathway">
    <text evidence="3">Cofactor biosynthesis; coenzyme A biosynthesis; CoA from (R)-pantothenate: step 5/5.</text>
</comment>
<accession>A0ABV6DU79</accession>
<reference evidence="5 6" key="1">
    <citation type="submission" date="2024-09" db="EMBL/GenBank/DDBJ databases">
        <authorList>
            <person name="Sun Q."/>
            <person name="Mori K."/>
        </authorList>
    </citation>
    <scope>NUCLEOTIDE SEQUENCE [LARGE SCALE GENOMIC DNA]</scope>
    <source>
        <strain evidence="5 6">CCM 7759</strain>
    </source>
</reference>
<evidence type="ECO:0000313" key="6">
    <source>
        <dbReference type="Proteomes" id="UP001589776"/>
    </source>
</evidence>
<dbReference type="InterPro" id="IPR001977">
    <property type="entry name" value="Depp_CoAkinase"/>
</dbReference>
<dbReference type="GO" id="GO:0004140">
    <property type="term" value="F:dephospho-CoA kinase activity"/>
    <property type="evidence" value="ECO:0007669"/>
    <property type="project" value="UniProtKB-EC"/>
</dbReference>
<dbReference type="PANTHER" id="PTHR10695">
    <property type="entry name" value="DEPHOSPHO-COA KINASE-RELATED"/>
    <property type="match status" value="1"/>
</dbReference>
<comment type="subcellular location">
    <subcellularLocation>
        <location evidence="3">Cytoplasm</location>
    </subcellularLocation>
</comment>
<keyword evidence="6" id="KW-1185">Reference proteome</keyword>
<keyword evidence="3" id="KW-0963">Cytoplasm</keyword>
<dbReference type="EC" id="2.7.1.24" evidence="3 4"/>
<dbReference type="HAMAP" id="MF_00376">
    <property type="entry name" value="Dephospho_CoA_kinase"/>
    <property type="match status" value="1"/>
</dbReference>
<comment type="similarity">
    <text evidence="3">Belongs to the CoaE family.</text>
</comment>
<proteinExistence type="inferred from homology"/>
<keyword evidence="2 3" id="KW-0067">ATP-binding</keyword>
<keyword evidence="3 5" id="KW-0808">Transferase</keyword>
<keyword evidence="3" id="KW-0173">Coenzyme A biosynthesis</keyword>
<dbReference type="PANTHER" id="PTHR10695:SF46">
    <property type="entry name" value="BIFUNCTIONAL COENZYME A SYNTHASE-RELATED"/>
    <property type="match status" value="1"/>
</dbReference>
<dbReference type="NCBIfam" id="TIGR00152">
    <property type="entry name" value="dephospho-CoA kinase"/>
    <property type="match status" value="1"/>
</dbReference>
<evidence type="ECO:0000256" key="1">
    <source>
        <dbReference type="ARBA" id="ARBA00022741"/>
    </source>
</evidence>
<evidence type="ECO:0000256" key="4">
    <source>
        <dbReference type="NCBIfam" id="TIGR00152"/>
    </source>
</evidence>